<proteinExistence type="inferred from homology"/>
<evidence type="ECO:0000256" key="2">
    <source>
        <dbReference type="ARBA" id="ARBA00002764"/>
    </source>
</evidence>
<sequence length="477" mass="54319">MEVLFVVSEVEGLVKTGGLADVGRALPVALKNFGHDVRVILPYYKAIAEKFESHQISDTQVLYANDRHYHYNIRQMDLDGLCVYLIDFPPFFDRDGIYTDSYHAFPDNPERYAFFSMAALHASTCIGFKPQIVHCHDWHTALVPFFMRRDPTGFYAQSRSVLTVHNGAYQCQHPLHDIPFLHPYEEIAAQKDNMGAINFMKIGVMNADKINAVSPHYGYELKTPLGSHHMYHEYMTRQHDLTGILNGCDYSQWDPATDPELPENYHTDDMSGKVSCKQALQSAVGLPQNPDIPLFGMVCRLTEQKGFGYLLPILGHLMQHNIQLLIIGTGDPSICEELHHFAHQEPEKFVFREEFSNHMAHLLEAGSDYFLMPSLFEPCGLNQMYSLAYGTIPIVRAVGGLRDTVIDLEESPDQATGFVFHSADSSALLNCLRRAALFYYEYPQQFKAMQHRAMHTKFTWEDAARNYTGLYEDALRS</sequence>
<keyword evidence="9 11" id="KW-0320">Glycogen biosynthesis</keyword>
<evidence type="ECO:0000256" key="11">
    <source>
        <dbReference type="HAMAP-Rule" id="MF_00484"/>
    </source>
</evidence>
<dbReference type="InterPro" id="IPR011835">
    <property type="entry name" value="GS/SS"/>
</dbReference>
<name>A0AA48KQS8_9ALTE</name>
<dbReference type="PANTHER" id="PTHR45825">
    <property type="entry name" value="GRANULE-BOUND STARCH SYNTHASE 1, CHLOROPLASTIC/AMYLOPLASTIC"/>
    <property type="match status" value="1"/>
</dbReference>
<feature type="domain" description="Starch synthase catalytic" evidence="13">
    <location>
        <begin position="3"/>
        <end position="229"/>
    </location>
</feature>
<feature type="domain" description="Glycosyl transferase family 1" evidence="12">
    <location>
        <begin position="290"/>
        <end position="433"/>
    </location>
</feature>
<dbReference type="GO" id="GO:0004373">
    <property type="term" value="F:alpha-1,4-glucan glucosyltransferase (UDP-glucose donor) activity"/>
    <property type="evidence" value="ECO:0007669"/>
    <property type="project" value="InterPro"/>
</dbReference>
<evidence type="ECO:0000256" key="8">
    <source>
        <dbReference type="ARBA" id="ARBA00022679"/>
    </source>
</evidence>
<dbReference type="SUPFAM" id="SSF53756">
    <property type="entry name" value="UDP-Glycosyltransferase/glycogen phosphorylase"/>
    <property type="match status" value="1"/>
</dbReference>
<dbReference type="KEGG" id="pmaw:MACH26_36220"/>
<comment type="catalytic activity">
    <reaction evidence="1 11">
        <text>[(1-&gt;4)-alpha-D-glucosyl](n) + ADP-alpha-D-glucose = [(1-&gt;4)-alpha-D-glucosyl](n+1) + ADP + H(+)</text>
        <dbReference type="Rhea" id="RHEA:18189"/>
        <dbReference type="Rhea" id="RHEA-COMP:9584"/>
        <dbReference type="Rhea" id="RHEA-COMP:9587"/>
        <dbReference type="ChEBI" id="CHEBI:15378"/>
        <dbReference type="ChEBI" id="CHEBI:15444"/>
        <dbReference type="ChEBI" id="CHEBI:57498"/>
        <dbReference type="ChEBI" id="CHEBI:456216"/>
        <dbReference type="EC" id="2.4.1.21"/>
    </reaction>
</comment>
<dbReference type="Pfam" id="PF00534">
    <property type="entry name" value="Glycos_transf_1"/>
    <property type="match status" value="1"/>
</dbReference>
<organism evidence="14 15">
    <name type="scientific">Planctobacterium marinum</name>
    <dbReference type="NCBI Taxonomy" id="1631968"/>
    <lineage>
        <taxon>Bacteria</taxon>
        <taxon>Pseudomonadati</taxon>
        <taxon>Pseudomonadota</taxon>
        <taxon>Gammaproteobacteria</taxon>
        <taxon>Alteromonadales</taxon>
        <taxon>Alteromonadaceae</taxon>
        <taxon>Planctobacterium</taxon>
    </lineage>
</organism>
<comment type="function">
    <text evidence="2 11">Synthesizes alpha-1,4-glucan chains using ADP-glucose.</text>
</comment>
<accession>A0AA48KQS8</accession>
<dbReference type="AlphaFoldDB" id="A0AA48KQS8"/>
<protein>
    <recommendedName>
        <fullName evidence="6 11">Glycogen synthase</fullName>
        <ecNumber evidence="5 11">2.4.1.21</ecNumber>
    </recommendedName>
    <alternativeName>
        <fullName evidence="10 11">Starch [bacterial glycogen] synthase</fullName>
    </alternativeName>
</protein>
<dbReference type="Pfam" id="PF08323">
    <property type="entry name" value="Glyco_transf_5"/>
    <property type="match status" value="1"/>
</dbReference>
<comment type="similarity">
    <text evidence="4 11">Belongs to the glycosyltransferase 1 family. Bacterial/plant glycogen synthase subfamily.</text>
</comment>
<keyword evidence="8 11" id="KW-0808">Transferase</keyword>
<evidence type="ECO:0000256" key="6">
    <source>
        <dbReference type="ARBA" id="ARBA00019935"/>
    </source>
</evidence>
<evidence type="ECO:0000259" key="12">
    <source>
        <dbReference type="Pfam" id="PF00534"/>
    </source>
</evidence>
<dbReference type="EC" id="2.4.1.21" evidence="5 11"/>
<dbReference type="NCBIfam" id="TIGR02095">
    <property type="entry name" value="glgA"/>
    <property type="match status" value="1"/>
</dbReference>
<keyword evidence="15" id="KW-1185">Reference proteome</keyword>
<evidence type="ECO:0000313" key="15">
    <source>
        <dbReference type="Proteomes" id="UP001333710"/>
    </source>
</evidence>
<dbReference type="NCBIfam" id="NF001903">
    <property type="entry name" value="PRK00654.2-2"/>
    <property type="match status" value="1"/>
</dbReference>
<evidence type="ECO:0000256" key="1">
    <source>
        <dbReference type="ARBA" id="ARBA00001478"/>
    </source>
</evidence>
<dbReference type="EMBL" id="AP027272">
    <property type="protein sequence ID" value="BDX08101.1"/>
    <property type="molecule type" value="Genomic_DNA"/>
</dbReference>
<dbReference type="InterPro" id="IPR001296">
    <property type="entry name" value="Glyco_trans_1"/>
</dbReference>
<feature type="binding site" evidence="11">
    <location>
        <position position="15"/>
    </location>
    <ligand>
        <name>ADP-alpha-D-glucose</name>
        <dbReference type="ChEBI" id="CHEBI:57498"/>
    </ligand>
</feature>
<evidence type="ECO:0000259" key="13">
    <source>
        <dbReference type="Pfam" id="PF08323"/>
    </source>
</evidence>
<evidence type="ECO:0000256" key="9">
    <source>
        <dbReference type="ARBA" id="ARBA00023056"/>
    </source>
</evidence>
<dbReference type="Proteomes" id="UP001333710">
    <property type="component" value="Chromosome"/>
</dbReference>
<dbReference type="GO" id="GO:0009011">
    <property type="term" value="F:alpha-1,4-glucan glucosyltransferase (ADP-glucose donor) activity"/>
    <property type="evidence" value="ECO:0007669"/>
    <property type="project" value="UniProtKB-UniRule"/>
</dbReference>
<comment type="pathway">
    <text evidence="3 11">Glycan biosynthesis; glycogen biosynthesis.</text>
</comment>
<evidence type="ECO:0000256" key="10">
    <source>
        <dbReference type="ARBA" id="ARBA00031722"/>
    </source>
</evidence>
<dbReference type="PANTHER" id="PTHR45825:SF11">
    <property type="entry name" value="ALPHA AMYLASE DOMAIN-CONTAINING PROTEIN"/>
    <property type="match status" value="1"/>
</dbReference>
<dbReference type="Gene3D" id="3.40.50.2000">
    <property type="entry name" value="Glycogen Phosphorylase B"/>
    <property type="match status" value="2"/>
</dbReference>
<evidence type="ECO:0000256" key="4">
    <source>
        <dbReference type="ARBA" id="ARBA00010281"/>
    </source>
</evidence>
<dbReference type="InterPro" id="IPR013534">
    <property type="entry name" value="Starch_synth_cat_dom"/>
</dbReference>
<dbReference type="GO" id="GO:0005829">
    <property type="term" value="C:cytosol"/>
    <property type="evidence" value="ECO:0007669"/>
    <property type="project" value="TreeGrafter"/>
</dbReference>
<evidence type="ECO:0000256" key="5">
    <source>
        <dbReference type="ARBA" id="ARBA00012588"/>
    </source>
</evidence>
<dbReference type="GO" id="GO:0005978">
    <property type="term" value="P:glycogen biosynthetic process"/>
    <property type="evidence" value="ECO:0007669"/>
    <property type="project" value="UniProtKB-UniRule"/>
</dbReference>
<gene>
    <name evidence="11 14" type="primary">glgA</name>
    <name evidence="14" type="ORF">MACH26_36220</name>
</gene>
<keyword evidence="7 11" id="KW-0328">Glycosyltransferase</keyword>
<dbReference type="CDD" id="cd03791">
    <property type="entry name" value="GT5_Glycogen_synthase_DULL1-like"/>
    <property type="match status" value="1"/>
</dbReference>
<dbReference type="HAMAP" id="MF_00484">
    <property type="entry name" value="Glycogen_synth"/>
    <property type="match status" value="1"/>
</dbReference>
<evidence type="ECO:0000313" key="14">
    <source>
        <dbReference type="EMBL" id="BDX08101.1"/>
    </source>
</evidence>
<evidence type="ECO:0000256" key="3">
    <source>
        <dbReference type="ARBA" id="ARBA00004964"/>
    </source>
</evidence>
<reference evidence="14" key="1">
    <citation type="submission" date="2023-01" db="EMBL/GenBank/DDBJ databases">
        <title>Complete genome sequence of Planctobacterium marinum strain Dej080120_11.</title>
        <authorList>
            <person name="Ueki S."/>
            <person name="Maruyama F."/>
        </authorList>
    </citation>
    <scope>NUCLEOTIDE SEQUENCE</scope>
    <source>
        <strain evidence="14">Dej080120_11</strain>
    </source>
</reference>
<dbReference type="RefSeq" id="WP_338294185.1">
    <property type="nucleotide sequence ID" value="NZ_AP027272.1"/>
</dbReference>
<evidence type="ECO:0000256" key="7">
    <source>
        <dbReference type="ARBA" id="ARBA00022676"/>
    </source>
</evidence>